<dbReference type="Proteomes" id="UP000030645">
    <property type="component" value="Unassembled WGS sequence"/>
</dbReference>
<dbReference type="GO" id="GO:0060320">
    <property type="term" value="P:rejection of self pollen"/>
    <property type="evidence" value="ECO:0007669"/>
    <property type="project" value="UniProtKB-KW"/>
</dbReference>
<name>W9RH60_9ROSA</name>
<evidence type="ECO:0000256" key="6">
    <source>
        <dbReference type="RuleBase" id="RU367044"/>
    </source>
</evidence>
<gene>
    <name evidence="7" type="ORF">L484_019929</name>
</gene>
<accession>W9RH60</accession>
<comment type="subcellular location">
    <subcellularLocation>
        <location evidence="1 6">Secreted</location>
    </subcellularLocation>
</comment>
<dbReference type="OrthoDB" id="1933876at2759"/>
<dbReference type="PANTHER" id="PTHR31232:SF155">
    <property type="entry name" value="PLANT SELF-INCOMPATIBILITY PROTEIN S1 FAMILY"/>
    <property type="match status" value="1"/>
</dbReference>
<dbReference type="PANTHER" id="PTHR31232">
    <property type="match status" value="1"/>
</dbReference>
<comment type="similarity">
    <text evidence="2 6">Belongs to the plant self-incompatibility (S1) protein family.</text>
</comment>
<evidence type="ECO:0000256" key="1">
    <source>
        <dbReference type="ARBA" id="ARBA00004613"/>
    </source>
</evidence>
<sequence length="159" mass="18166">MNIQSGKQTFPYFSLLLMISSIEASTVDDRVQTNNNGSEPDNIFEPPRTTVRIYNNLEDGTQLSVHCKSKDDDLGPHNLANSQSYDWKFRVNYMGTTLFFCGLTSLEATGTFTIFDAERDEARCQTNCNWRVKRDGVHGYTEAKGIEDIFFPWPKFSLK</sequence>
<feature type="chain" id="PRO_5025083309" description="S-protein homolog" evidence="6">
    <location>
        <begin position="25"/>
        <end position="159"/>
    </location>
</feature>
<feature type="signal peptide" evidence="6">
    <location>
        <begin position="1"/>
        <end position="24"/>
    </location>
</feature>
<keyword evidence="3 6" id="KW-0713">Self-incompatibility</keyword>
<evidence type="ECO:0000256" key="3">
    <source>
        <dbReference type="ARBA" id="ARBA00022471"/>
    </source>
</evidence>
<organism evidence="7 8">
    <name type="scientific">Morus notabilis</name>
    <dbReference type="NCBI Taxonomy" id="981085"/>
    <lineage>
        <taxon>Eukaryota</taxon>
        <taxon>Viridiplantae</taxon>
        <taxon>Streptophyta</taxon>
        <taxon>Embryophyta</taxon>
        <taxon>Tracheophyta</taxon>
        <taxon>Spermatophyta</taxon>
        <taxon>Magnoliopsida</taxon>
        <taxon>eudicotyledons</taxon>
        <taxon>Gunneridae</taxon>
        <taxon>Pentapetalae</taxon>
        <taxon>rosids</taxon>
        <taxon>fabids</taxon>
        <taxon>Rosales</taxon>
        <taxon>Moraceae</taxon>
        <taxon>Moreae</taxon>
        <taxon>Morus</taxon>
    </lineage>
</organism>
<evidence type="ECO:0000256" key="4">
    <source>
        <dbReference type="ARBA" id="ARBA00022525"/>
    </source>
</evidence>
<evidence type="ECO:0000256" key="2">
    <source>
        <dbReference type="ARBA" id="ARBA00005581"/>
    </source>
</evidence>
<keyword evidence="8" id="KW-1185">Reference proteome</keyword>
<reference evidence="8" key="1">
    <citation type="submission" date="2013-01" db="EMBL/GenBank/DDBJ databases">
        <title>Draft Genome Sequence of a Mulberry Tree, Morus notabilis C.K. Schneid.</title>
        <authorList>
            <person name="He N."/>
            <person name="Zhao S."/>
        </authorList>
    </citation>
    <scope>NUCLEOTIDE SEQUENCE</scope>
</reference>
<dbReference type="GO" id="GO:0005576">
    <property type="term" value="C:extracellular region"/>
    <property type="evidence" value="ECO:0007669"/>
    <property type="project" value="UniProtKB-SubCell"/>
</dbReference>
<dbReference type="KEGG" id="mnt:21402845"/>
<dbReference type="eggNOG" id="ENOG502S7CQ">
    <property type="taxonomic scope" value="Eukaryota"/>
</dbReference>
<keyword evidence="4 6" id="KW-0964">Secreted</keyword>
<dbReference type="AlphaFoldDB" id="W9RH60"/>
<dbReference type="InterPro" id="IPR010264">
    <property type="entry name" value="Self-incomp_S1"/>
</dbReference>
<proteinExistence type="inferred from homology"/>
<evidence type="ECO:0000313" key="7">
    <source>
        <dbReference type="EMBL" id="EXB54797.1"/>
    </source>
</evidence>
<protein>
    <recommendedName>
        <fullName evidence="6">S-protein homolog</fullName>
    </recommendedName>
</protein>
<keyword evidence="5 6" id="KW-0732">Signal</keyword>
<evidence type="ECO:0000256" key="5">
    <source>
        <dbReference type="ARBA" id="ARBA00022729"/>
    </source>
</evidence>
<dbReference type="EMBL" id="KE344209">
    <property type="protein sequence ID" value="EXB54797.1"/>
    <property type="molecule type" value="Genomic_DNA"/>
</dbReference>
<evidence type="ECO:0000313" key="8">
    <source>
        <dbReference type="Proteomes" id="UP000030645"/>
    </source>
</evidence>
<dbReference type="Pfam" id="PF05938">
    <property type="entry name" value="Self-incomp_S1"/>
    <property type="match status" value="1"/>
</dbReference>